<feature type="compositionally biased region" description="Low complexity" evidence="1">
    <location>
        <begin position="231"/>
        <end position="267"/>
    </location>
</feature>
<feature type="transmembrane region" description="Helical" evidence="2">
    <location>
        <begin position="129"/>
        <end position="150"/>
    </location>
</feature>
<dbReference type="InterPro" id="IPR055564">
    <property type="entry name" value="CdpA_C"/>
</dbReference>
<feature type="transmembrane region" description="Helical" evidence="2">
    <location>
        <begin position="59"/>
        <end position="82"/>
    </location>
</feature>
<dbReference type="EMBL" id="QMDW01000021">
    <property type="protein sequence ID" value="RJX48405.1"/>
    <property type="molecule type" value="Genomic_DNA"/>
</dbReference>
<feature type="region of interest" description="Disordered" evidence="1">
    <location>
        <begin position="167"/>
        <end position="308"/>
    </location>
</feature>
<evidence type="ECO:0000256" key="2">
    <source>
        <dbReference type="SAM" id="Phobius"/>
    </source>
</evidence>
<feature type="transmembrane region" description="Helical" evidence="2">
    <location>
        <begin position="20"/>
        <end position="47"/>
    </location>
</feature>
<sequence length="349" mass="35658">MTALSDAYSGTVADQRGRGWLYLGVGLFGVGAILVVAGIVAAGSGLLTAQGYSLGEARWLAGVLGGIGVPAVFLGIVTILPAGRTTRGAALIGASIAVFGVALFAYAYPCQWIGNTCATGGPNLTLPTAGVYFLGTLTTFWCLFTGVANFKTRNDPGGTVRMEIRNITRQGDGDNDDSGDGFGGLGGVGFFGTDPDGNVATQTNAPGSAPAGGAAATSDGGATTERLASPLDEPTTTQQATTETDGATTEPSTTTTETALSATQSSTPDQSRSTTNSGVDRVSPKASRGPTTTASGRSDEPEGENSIDRYCGSCAQFKYVRTDSGIKPYCAHHDELMDDMESCDAWEPR</sequence>
<feature type="compositionally biased region" description="Low complexity" evidence="1">
    <location>
        <begin position="205"/>
        <end position="224"/>
    </location>
</feature>
<keyword evidence="2" id="KW-0472">Membrane</keyword>
<accession>A0A3A6PXA6</accession>
<dbReference type="OrthoDB" id="235883at2157"/>
<keyword evidence="2" id="KW-1133">Transmembrane helix</keyword>
<feature type="compositionally biased region" description="Polar residues" evidence="1">
    <location>
        <begin position="268"/>
        <end position="278"/>
    </location>
</feature>
<feature type="compositionally biased region" description="Gly residues" evidence="1">
    <location>
        <begin position="180"/>
        <end position="190"/>
    </location>
</feature>
<gene>
    <name evidence="5" type="ORF">DP106_12245</name>
</gene>
<proteinExistence type="predicted"/>
<dbReference type="Proteomes" id="UP000281564">
    <property type="component" value="Unassembled WGS sequence"/>
</dbReference>
<feature type="transmembrane region" description="Helical" evidence="2">
    <location>
        <begin position="89"/>
        <end position="109"/>
    </location>
</feature>
<dbReference type="InterPro" id="IPR055563">
    <property type="entry name" value="CdpA_N"/>
</dbReference>
<evidence type="ECO:0000259" key="3">
    <source>
        <dbReference type="Pfam" id="PF23600"/>
    </source>
</evidence>
<evidence type="ECO:0000259" key="4">
    <source>
        <dbReference type="Pfam" id="PF23601"/>
    </source>
</evidence>
<protein>
    <submittedName>
        <fullName evidence="5">Ribonuclease BN</fullName>
    </submittedName>
</protein>
<evidence type="ECO:0000313" key="6">
    <source>
        <dbReference type="Proteomes" id="UP000281564"/>
    </source>
</evidence>
<keyword evidence="6" id="KW-1185">Reference proteome</keyword>
<feature type="domain" description="Cell division protein A N-terminal" evidence="3">
    <location>
        <begin position="2"/>
        <end position="156"/>
    </location>
</feature>
<keyword evidence="2" id="KW-0812">Transmembrane</keyword>
<feature type="domain" description="Cell division protein A C-terminal" evidence="4">
    <location>
        <begin position="308"/>
        <end position="349"/>
    </location>
</feature>
<dbReference type="RefSeq" id="WP_120085687.1">
    <property type="nucleotide sequence ID" value="NZ_QMDW01000021.1"/>
</dbReference>
<dbReference type="Pfam" id="PF23600">
    <property type="entry name" value="CdpA_N"/>
    <property type="match status" value="1"/>
</dbReference>
<evidence type="ECO:0000256" key="1">
    <source>
        <dbReference type="SAM" id="MobiDB-lite"/>
    </source>
</evidence>
<dbReference type="AlphaFoldDB" id="A0A3A6PXA6"/>
<name>A0A3A6PXA6_9EURY</name>
<comment type="caution">
    <text evidence="5">The sequence shown here is derived from an EMBL/GenBank/DDBJ whole genome shotgun (WGS) entry which is preliminary data.</text>
</comment>
<organism evidence="5 6">
    <name type="scientific">Halonotius pteroides</name>
    <dbReference type="NCBI Taxonomy" id="268735"/>
    <lineage>
        <taxon>Archaea</taxon>
        <taxon>Methanobacteriati</taxon>
        <taxon>Methanobacteriota</taxon>
        <taxon>Stenosarchaea group</taxon>
        <taxon>Halobacteria</taxon>
        <taxon>Halobacteriales</taxon>
        <taxon>Haloferacaceae</taxon>
        <taxon>Halonotius</taxon>
    </lineage>
</organism>
<reference evidence="5 6" key="1">
    <citation type="submission" date="2018-06" db="EMBL/GenBank/DDBJ databases">
        <title>Halonotius sp. F13-13 a new haloarchaeeon isolated from a solar saltern from Isla Cristina, Huelva, Spain.</title>
        <authorList>
            <person name="Duran-Viseras A."/>
            <person name="Sanchez-Porro C."/>
            <person name="Ventosa A."/>
        </authorList>
    </citation>
    <scope>NUCLEOTIDE SEQUENCE [LARGE SCALE GENOMIC DNA]</scope>
    <source>
        <strain evidence="5 6">CECT 7525</strain>
    </source>
</reference>
<evidence type="ECO:0000313" key="5">
    <source>
        <dbReference type="EMBL" id="RJX48405.1"/>
    </source>
</evidence>
<dbReference type="Pfam" id="PF23601">
    <property type="entry name" value="CdpA_C"/>
    <property type="match status" value="1"/>
</dbReference>